<dbReference type="PANTHER" id="PTHR43798">
    <property type="entry name" value="MONOACYLGLYCEROL LIPASE"/>
    <property type="match status" value="1"/>
</dbReference>
<dbReference type="PANTHER" id="PTHR43798:SF33">
    <property type="entry name" value="HYDROLASE, PUTATIVE (AFU_ORTHOLOGUE AFUA_2G14860)-RELATED"/>
    <property type="match status" value="1"/>
</dbReference>
<evidence type="ECO:0000313" key="2">
    <source>
        <dbReference type="EMBL" id="WZU62428.1"/>
    </source>
</evidence>
<reference evidence="2 3" key="1">
    <citation type="submission" date="2024-04" db="EMBL/GenBank/DDBJ databases">
        <title>Phylogenomic analyses of a clade within the roseobacter group suggest taxonomic reassignments of species of the genera Aestuariivita, Citreicella, Loktanella, Nautella, Pelagibaca, Ruegeria, Thalassobius, Thiobacimonas and Tropicibacter, and the proposal o.</title>
        <authorList>
            <person name="Jeon C.O."/>
        </authorList>
    </citation>
    <scope>NUCLEOTIDE SEQUENCE [LARGE SCALE GENOMIC DNA]</scope>
    <source>
        <strain evidence="2 3">G8-12</strain>
    </source>
</reference>
<dbReference type="KEGG" id="yag:AABB28_11010"/>
<dbReference type="Proteomes" id="UP001451782">
    <property type="component" value="Chromosome"/>
</dbReference>
<evidence type="ECO:0000313" key="3">
    <source>
        <dbReference type="Proteomes" id="UP001451782"/>
    </source>
</evidence>
<dbReference type="InterPro" id="IPR000073">
    <property type="entry name" value="AB_hydrolase_1"/>
</dbReference>
<dbReference type="Pfam" id="PF00561">
    <property type="entry name" value="Abhydrolase_1"/>
    <property type="match status" value="1"/>
</dbReference>
<dbReference type="GO" id="GO:0016020">
    <property type="term" value="C:membrane"/>
    <property type="evidence" value="ECO:0007669"/>
    <property type="project" value="TreeGrafter"/>
</dbReference>
<dbReference type="Gene3D" id="3.40.50.1820">
    <property type="entry name" value="alpha/beta hydrolase"/>
    <property type="match status" value="1"/>
</dbReference>
<organism evidence="2 3">
    <name type="scientific">Yoonia algicola</name>
    <dbReference type="NCBI Taxonomy" id="3137368"/>
    <lineage>
        <taxon>Bacteria</taxon>
        <taxon>Pseudomonadati</taxon>
        <taxon>Pseudomonadota</taxon>
        <taxon>Alphaproteobacteria</taxon>
        <taxon>Rhodobacterales</taxon>
        <taxon>Paracoccaceae</taxon>
        <taxon>Yoonia</taxon>
    </lineage>
</organism>
<dbReference type="SUPFAM" id="SSF53474">
    <property type="entry name" value="alpha/beta-Hydrolases"/>
    <property type="match status" value="1"/>
</dbReference>
<keyword evidence="2" id="KW-0378">Hydrolase</keyword>
<name>A0AAN0M0I6_9RHOB</name>
<feature type="domain" description="AB hydrolase-1" evidence="1">
    <location>
        <begin position="45"/>
        <end position="259"/>
    </location>
</feature>
<keyword evidence="3" id="KW-1185">Reference proteome</keyword>
<dbReference type="InterPro" id="IPR029058">
    <property type="entry name" value="AB_hydrolase_fold"/>
</dbReference>
<dbReference type="RefSeq" id="WP_342068832.1">
    <property type="nucleotide sequence ID" value="NZ_CP151762.1"/>
</dbReference>
<dbReference type="GO" id="GO:0016787">
    <property type="term" value="F:hydrolase activity"/>
    <property type="evidence" value="ECO:0007669"/>
    <property type="project" value="UniProtKB-KW"/>
</dbReference>
<protein>
    <submittedName>
        <fullName evidence="2">Alpha/beta hydrolase</fullName>
    </submittedName>
</protein>
<accession>A0AAN0M0I6</accession>
<evidence type="ECO:0000259" key="1">
    <source>
        <dbReference type="Pfam" id="PF00561"/>
    </source>
</evidence>
<dbReference type="AlphaFoldDB" id="A0AAN0M0I6"/>
<dbReference type="EMBL" id="CP151762">
    <property type="protein sequence ID" value="WZU62428.1"/>
    <property type="molecule type" value="Genomic_DNA"/>
</dbReference>
<gene>
    <name evidence="2" type="ORF">AABB28_11010</name>
</gene>
<dbReference type="InterPro" id="IPR050266">
    <property type="entry name" value="AB_hydrolase_sf"/>
</dbReference>
<proteinExistence type="predicted"/>
<sequence length="285" mass="31222">MKLEFCTIDGLRIRYAAARKPGKSQVILTSPQPMSILTYEAWWDRLAEQFDVVAVDLPNHGGSDAARHVTTVSQHAQFLGKILDQFELSDPHFIGPDIGTPVALRFMADTPDRLKSATLGDAGCVGLVEGSWLFRQLVYSRAMRFATLSAGGALGGRIYCAVANAIGYRLSRPTPAAKADYLAGSTTFAKLRGQVDFLGSYPNETPSLQTDVLKIKTPIQVLHGEFDTFVSVFNSRRLDDLLSNSRFAIIQGAAHYAWEDASEDYLARVLTFIAEVEASDEDAVQ</sequence>